<dbReference type="STRING" id="112413.SAMN05421854_101164"/>
<dbReference type="AlphaFoldDB" id="A0A1I5DBF6"/>
<reference evidence="1 2" key="1">
    <citation type="submission" date="2016-10" db="EMBL/GenBank/DDBJ databases">
        <authorList>
            <person name="de Groot N.N."/>
        </authorList>
    </citation>
    <scope>NUCLEOTIDE SEQUENCE [LARGE SCALE GENOMIC DNA]</scope>
    <source>
        <strain evidence="1 2">DSM 44637</strain>
    </source>
</reference>
<dbReference type="Proteomes" id="UP000199137">
    <property type="component" value="Unassembled WGS sequence"/>
</dbReference>
<sequence>MAMASRRLGERVRLSDLDPGSGVPYCQERFAELPDWVMDLVLNMGVQPDRWNRLVERGEVLELPFFDGWHRVPREVNWRALPTSVGWPGSARSGVAA</sequence>
<evidence type="ECO:0000313" key="2">
    <source>
        <dbReference type="Proteomes" id="UP000199137"/>
    </source>
</evidence>
<organism evidence="1 2">
    <name type="scientific">Amycolatopsis rubida</name>
    <dbReference type="NCBI Taxonomy" id="112413"/>
    <lineage>
        <taxon>Bacteria</taxon>
        <taxon>Bacillati</taxon>
        <taxon>Actinomycetota</taxon>
        <taxon>Actinomycetes</taxon>
        <taxon>Pseudonocardiales</taxon>
        <taxon>Pseudonocardiaceae</taxon>
        <taxon>Amycolatopsis</taxon>
    </lineage>
</organism>
<proteinExistence type="predicted"/>
<dbReference type="EMBL" id="FOWC01000001">
    <property type="protein sequence ID" value="SFN96457.1"/>
    <property type="molecule type" value="Genomic_DNA"/>
</dbReference>
<name>A0A1I5DBF6_9PSEU</name>
<evidence type="ECO:0000313" key="1">
    <source>
        <dbReference type="EMBL" id="SFN96457.1"/>
    </source>
</evidence>
<gene>
    <name evidence="1" type="ORF">SAMN05421854_101164</name>
</gene>
<accession>A0A1I5DBF6</accession>
<protein>
    <submittedName>
        <fullName evidence="1">Uncharacterized protein</fullName>
    </submittedName>
</protein>